<dbReference type="RefSeq" id="WP_040008145.1">
    <property type="nucleotide sequence ID" value="NZ_CP009574.1"/>
</dbReference>
<accession>A0A097EMV7</accession>
<keyword evidence="3" id="KW-1185">Reference proteome</keyword>
<feature type="transmembrane region" description="Helical" evidence="1">
    <location>
        <begin position="94"/>
        <end position="114"/>
    </location>
</feature>
<dbReference type="AlphaFoldDB" id="A0A097EMV7"/>
<dbReference type="KEGG" id="frf:LO80_02180"/>
<sequence length="206" mass="23263">MQLGASFYILETLLLVFGLIFAIRICSFKKDAWYFYLLATITGSFQFIDLSQFDLANYINNLAMYSHDLVLPLVAILIHNRTTITPKKISRDNLGFVSGLILIVSLLMVGFNYLTLPISPFTDIVMFISVIFGIVVYVGSALLAFGYIIGLLINAIYSLQYIIFSLFTISKYGIYSYNILISILFSLISFIIFLVGYTNNKKQLSN</sequence>
<name>A0A097EMV7_9GAMM</name>
<dbReference type="STRING" id="1547445.LO80_02180"/>
<dbReference type="Proteomes" id="UP000029672">
    <property type="component" value="Chromosome"/>
</dbReference>
<evidence type="ECO:0000313" key="3">
    <source>
        <dbReference type="Proteomes" id="UP000029672"/>
    </source>
</evidence>
<keyword evidence="1" id="KW-0472">Membrane</keyword>
<organism evidence="2 3">
    <name type="scientific">Candidatus Francisella endociliophora</name>
    <dbReference type="NCBI Taxonomy" id="653937"/>
    <lineage>
        <taxon>Bacteria</taxon>
        <taxon>Pseudomonadati</taxon>
        <taxon>Pseudomonadota</taxon>
        <taxon>Gammaproteobacteria</taxon>
        <taxon>Thiotrichales</taxon>
        <taxon>Francisellaceae</taxon>
        <taxon>Francisella</taxon>
    </lineage>
</organism>
<feature type="transmembrane region" description="Helical" evidence="1">
    <location>
        <begin position="145"/>
        <end position="169"/>
    </location>
</feature>
<feature type="transmembrane region" description="Helical" evidence="1">
    <location>
        <begin position="120"/>
        <end position="138"/>
    </location>
</feature>
<feature type="transmembrane region" description="Helical" evidence="1">
    <location>
        <begin position="6"/>
        <end position="26"/>
    </location>
</feature>
<reference evidence="2 3" key="1">
    <citation type="submission" date="2014-10" db="EMBL/GenBank/DDBJ databases">
        <title>Whole genome sequence of Francisella endociliophora strain FSC1006, isolated from a laboratory culture of the marine ciliate Euplotes raikovi.</title>
        <authorList>
            <person name="Granberg M."/>
            <person name="Backman S."/>
            <person name="Lundmark E."/>
            <person name="Nilsson E."/>
            <person name="Karlsson E."/>
            <person name="Thelaus J."/>
            <person name="Ohrman C."/>
            <person name="Larkeryd A."/>
            <person name="Stenberg P."/>
        </authorList>
    </citation>
    <scope>NUCLEOTIDE SEQUENCE [LARGE SCALE GENOMIC DNA]</scope>
    <source>
        <strain evidence="2 3">FSC1006</strain>
    </source>
</reference>
<proteinExistence type="predicted"/>
<feature type="transmembrane region" description="Helical" evidence="1">
    <location>
        <begin position="175"/>
        <end position="197"/>
    </location>
</feature>
<evidence type="ECO:0000313" key="2">
    <source>
        <dbReference type="EMBL" id="AIT08901.1"/>
    </source>
</evidence>
<dbReference type="HOGENOM" id="CLU_1330307_0_0_6"/>
<feature type="transmembrane region" description="Helical" evidence="1">
    <location>
        <begin position="33"/>
        <end position="50"/>
    </location>
</feature>
<keyword evidence="1" id="KW-0812">Transmembrane</keyword>
<dbReference type="EMBL" id="CP009574">
    <property type="protein sequence ID" value="AIT08901.1"/>
    <property type="molecule type" value="Genomic_DNA"/>
</dbReference>
<keyword evidence="1" id="KW-1133">Transmembrane helix</keyword>
<dbReference type="OrthoDB" id="5604640at2"/>
<protein>
    <submittedName>
        <fullName evidence="2">Uncharacterized protein</fullName>
    </submittedName>
</protein>
<gene>
    <name evidence="2" type="ORF">LO80_02180</name>
</gene>
<evidence type="ECO:0000256" key="1">
    <source>
        <dbReference type="SAM" id="Phobius"/>
    </source>
</evidence>
<feature type="transmembrane region" description="Helical" evidence="1">
    <location>
        <begin position="62"/>
        <end position="82"/>
    </location>
</feature>